<evidence type="ECO:0000259" key="5">
    <source>
        <dbReference type="PROSITE" id="PS50931"/>
    </source>
</evidence>
<dbReference type="InterPro" id="IPR036388">
    <property type="entry name" value="WH-like_DNA-bd_sf"/>
</dbReference>
<dbReference type="FunFam" id="1.10.10.10:FF:000001">
    <property type="entry name" value="LysR family transcriptional regulator"/>
    <property type="match status" value="1"/>
</dbReference>
<dbReference type="AlphaFoldDB" id="A0A6S4TJP9"/>
<proteinExistence type="inferred from homology"/>
<keyword evidence="4" id="KW-0804">Transcription</keyword>
<dbReference type="PANTHER" id="PTHR30537:SF5">
    <property type="entry name" value="HTH-TYPE TRANSCRIPTIONAL ACTIVATOR TTDR-RELATED"/>
    <property type="match status" value="1"/>
</dbReference>
<evidence type="ECO:0000256" key="1">
    <source>
        <dbReference type="ARBA" id="ARBA00009437"/>
    </source>
</evidence>
<gene>
    <name evidence="6" type="ORF">WP2W18E01_07810</name>
</gene>
<evidence type="ECO:0000313" key="6">
    <source>
        <dbReference type="EMBL" id="BBQ29199.1"/>
    </source>
</evidence>
<dbReference type="PANTHER" id="PTHR30537">
    <property type="entry name" value="HTH-TYPE TRANSCRIPTIONAL REGULATOR"/>
    <property type="match status" value="1"/>
</dbReference>
<name>A0A6S4TJP9_AERCA</name>
<evidence type="ECO:0000256" key="4">
    <source>
        <dbReference type="ARBA" id="ARBA00023163"/>
    </source>
</evidence>
<dbReference type="InterPro" id="IPR000847">
    <property type="entry name" value="LysR_HTH_N"/>
</dbReference>
<reference evidence="6 7" key="1">
    <citation type="submission" date="2019-12" db="EMBL/GenBank/DDBJ databases">
        <title>complete genome sequences of Aeromonas caviae str. WP2-W18-ESBL-01 isolated from wastewater treatment plant effluent.</title>
        <authorList>
            <person name="Sekizuka T."/>
            <person name="Itokawa K."/>
            <person name="Yatsu K."/>
            <person name="Inamine Y."/>
            <person name="Kuroda M."/>
        </authorList>
    </citation>
    <scope>NUCLEOTIDE SEQUENCE [LARGE SCALE GENOMIC DNA]</scope>
    <source>
        <strain evidence="6 7">WP2-W18-ESBL-01</strain>
    </source>
</reference>
<dbReference type="Proteomes" id="UP000515756">
    <property type="component" value="Chromosome"/>
</dbReference>
<evidence type="ECO:0000256" key="3">
    <source>
        <dbReference type="ARBA" id="ARBA00023125"/>
    </source>
</evidence>
<dbReference type="Pfam" id="PF00126">
    <property type="entry name" value="HTH_1"/>
    <property type="match status" value="1"/>
</dbReference>
<accession>A0A6S4TJP9</accession>
<protein>
    <submittedName>
        <fullName evidence="6">LysR family transcriptional regulator</fullName>
    </submittedName>
</protein>
<dbReference type="CDD" id="cd08422">
    <property type="entry name" value="PBP2_CrgA_like"/>
    <property type="match status" value="1"/>
</dbReference>
<dbReference type="GO" id="GO:0043565">
    <property type="term" value="F:sequence-specific DNA binding"/>
    <property type="evidence" value="ECO:0007669"/>
    <property type="project" value="TreeGrafter"/>
</dbReference>
<keyword evidence="2" id="KW-0805">Transcription regulation</keyword>
<feature type="domain" description="HTH lysR-type" evidence="5">
    <location>
        <begin position="2"/>
        <end position="59"/>
    </location>
</feature>
<organism evidence="6 7">
    <name type="scientific">Aeromonas caviae</name>
    <name type="common">Aeromonas punctata</name>
    <dbReference type="NCBI Taxonomy" id="648"/>
    <lineage>
        <taxon>Bacteria</taxon>
        <taxon>Pseudomonadati</taxon>
        <taxon>Pseudomonadota</taxon>
        <taxon>Gammaproteobacteria</taxon>
        <taxon>Aeromonadales</taxon>
        <taxon>Aeromonadaceae</taxon>
        <taxon>Aeromonas</taxon>
    </lineage>
</organism>
<dbReference type="InterPro" id="IPR058163">
    <property type="entry name" value="LysR-type_TF_proteobact-type"/>
</dbReference>
<dbReference type="GO" id="GO:0003700">
    <property type="term" value="F:DNA-binding transcription factor activity"/>
    <property type="evidence" value="ECO:0007669"/>
    <property type="project" value="InterPro"/>
</dbReference>
<keyword evidence="3" id="KW-0238">DNA-binding</keyword>
<dbReference type="PROSITE" id="PS50931">
    <property type="entry name" value="HTH_LYSR"/>
    <property type="match status" value="1"/>
</dbReference>
<comment type="similarity">
    <text evidence="1">Belongs to the LysR transcriptional regulatory family.</text>
</comment>
<dbReference type="Pfam" id="PF03466">
    <property type="entry name" value="LysR_substrate"/>
    <property type="match status" value="1"/>
</dbReference>
<evidence type="ECO:0000313" key="7">
    <source>
        <dbReference type="Proteomes" id="UP000515756"/>
    </source>
</evidence>
<dbReference type="EMBL" id="AP021927">
    <property type="protein sequence ID" value="BBQ29199.1"/>
    <property type="molecule type" value="Genomic_DNA"/>
</dbReference>
<dbReference type="SUPFAM" id="SSF53850">
    <property type="entry name" value="Periplasmic binding protein-like II"/>
    <property type="match status" value="1"/>
</dbReference>
<evidence type="ECO:0000256" key="2">
    <source>
        <dbReference type="ARBA" id="ARBA00023015"/>
    </source>
</evidence>
<sequence length="301" mass="33327">MMDITHLASFYEVVQRGSFSAAADALGVSKGMLSRHVSALESALNAQLLQRTTRRLSLTEAGRVLHQQAGEIFALAREAEEGIRALTEEDSGRLRFTCPVSTGDRMVSELLARFAELCPGVQVELNFTNAMIDMSQGENDIALRAMELIPDNLVALPLGRLKDVVVASPALLAREGIPATPYELGGSSCLLQGHNPDWEQWHFRQGEEEAHILVQGRVRANHYSTLLQLARAGMGFAKCPLMLVEASLARGELVAVLTEWQTGLHPIHVLHAQQRRVPRKIRLFKQVLAQWFAERPHYLLG</sequence>
<dbReference type="GO" id="GO:0006351">
    <property type="term" value="P:DNA-templated transcription"/>
    <property type="evidence" value="ECO:0007669"/>
    <property type="project" value="TreeGrafter"/>
</dbReference>
<dbReference type="Gene3D" id="3.40.190.290">
    <property type="match status" value="1"/>
</dbReference>
<dbReference type="Gene3D" id="1.10.10.10">
    <property type="entry name" value="Winged helix-like DNA-binding domain superfamily/Winged helix DNA-binding domain"/>
    <property type="match status" value="1"/>
</dbReference>
<dbReference type="SUPFAM" id="SSF46785">
    <property type="entry name" value="Winged helix' DNA-binding domain"/>
    <property type="match status" value="1"/>
</dbReference>
<dbReference type="InterPro" id="IPR036390">
    <property type="entry name" value="WH_DNA-bd_sf"/>
</dbReference>
<dbReference type="InterPro" id="IPR005119">
    <property type="entry name" value="LysR_subst-bd"/>
</dbReference>